<keyword evidence="8 12" id="KW-0333">Golgi apparatus</keyword>
<keyword evidence="9 12" id="KW-0472">Membrane</keyword>
<evidence type="ECO:0000313" key="14">
    <source>
        <dbReference type="EMBL" id="EKX73154.1"/>
    </source>
</evidence>
<dbReference type="GO" id="GO:0006886">
    <property type="term" value="P:intracellular protein transport"/>
    <property type="evidence" value="ECO:0007669"/>
    <property type="project" value="TreeGrafter"/>
</dbReference>
<dbReference type="EMBL" id="ACOU01000003">
    <property type="protein sequence ID" value="EKX73154.1"/>
    <property type="molecule type" value="Genomic_DNA"/>
</dbReference>
<dbReference type="SUPFAM" id="SSF64356">
    <property type="entry name" value="SNARE-like"/>
    <property type="match status" value="1"/>
</dbReference>
<dbReference type="OrthoDB" id="6585768at2759"/>
<dbReference type="InterPro" id="IPR022775">
    <property type="entry name" value="AP_mu_sigma_su"/>
</dbReference>
<comment type="caution">
    <text evidence="14">The sequence shown here is derived from an EMBL/GenBank/DDBJ whole genome shotgun (WGS) entry which is preliminary data.</text>
</comment>
<keyword evidence="7 12" id="KW-0653">Protein transport</keyword>
<name>L1LCZ4_THEEQ</name>
<dbReference type="InterPro" id="IPR011012">
    <property type="entry name" value="Longin-like_dom_sf"/>
</dbReference>
<dbReference type="InterPro" id="IPR039652">
    <property type="entry name" value="Coatomer_zeta"/>
</dbReference>
<sequence length="183" mass="20624">MSSFQITQVDAILIFDHNGEKIAAKYYILHGTNQAAIPPEKQGAFEKSLLNQMSQVKDSGVFDGCILVENHTVVYHIVNDIYITVVGQLFENELILSQMCNTIKQSLVGITHDDISKEVLYEKLASVFLLLDDAVDGGIIMETDPNVIVKRLRRKDRDSNENIPFNQAIYNVRNNVIRTLLNS</sequence>
<evidence type="ECO:0000256" key="9">
    <source>
        <dbReference type="ARBA" id="ARBA00023136"/>
    </source>
</evidence>
<comment type="similarity">
    <text evidence="2 12">Belongs to the adaptor complexes small subunit family.</text>
</comment>
<accession>L1LCZ4</accession>
<reference evidence="14 15" key="1">
    <citation type="journal article" date="2012" name="BMC Genomics">
        <title>Comparative genomic analysis and phylogenetic position of Theileria equi.</title>
        <authorList>
            <person name="Kappmeyer L.S."/>
            <person name="Thiagarajan M."/>
            <person name="Herndon D.R."/>
            <person name="Ramsay J.D."/>
            <person name="Caler E."/>
            <person name="Djikeng A."/>
            <person name="Gillespie J.J."/>
            <person name="Lau A.O."/>
            <person name="Roalson E.H."/>
            <person name="Silva J.C."/>
            <person name="Silva M.G."/>
            <person name="Suarez C.E."/>
            <person name="Ueti M.W."/>
            <person name="Nene V.M."/>
            <person name="Mealey R.H."/>
            <person name="Knowles D.P."/>
            <person name="Brayton K.A."/>
        </authorList>
    </citation>
    <scope>NUCLEOTIDE SEQUENCE [LARGE SCALE GENOMIC DNA]</scope>
    <source>
        <strain evidence="14 15">WA</strain>
    </source>
</reference>
<evidence type="ECO:0000256" key="2">
    <source>
        <dbReference type="ARBA" id="ARBA00006972"/>
    </source>
</evidence>
<dbReference type="eggNOG" id="KOG3343">
    <property type="taxonomic scope" value="Eukaryota"/>
</dbReference>
<evidence type="ECO:0000256" key="6">
    <source>
        <dbReference type="ARBA" id="ARBA00022892"/>
    </source>
</evidence>
<dbReference type="GO" id="GO:0030126">
    <property type="term" value="C:COPI vesicle coat"/>
    <property type="evidence" value="ECO:0007669"/>
    <property type="project" value="UniProtKB-UniRule"/>
</dbReference>
<dbReference type="Pfam" id="PF01217">
    <property type="entry name" value="Clat_adaptor_s"/>
    <property type="match status" value="1"/>
</dbReference>
<keyword evidence="10 12" id="KW-0968">Cytoplasmic vesicle</keyword>
<protein>
    <recommendedName>
        <fullName evidence="12">Coatomer subunit zeta</fullName>
    </recommendedName>
</protein>
<dbReference type="Gene3D" id="3.30.450.60">
    <property type="match status" value="1"/>
</dbReference>
<keyword evidence="15" id="KW-1185">Reference proteome</keyword>
<dbReference type="PANTHER" id="PTHR11043">
    <property type="entry name" value="ZETA-COAT PROTEIN"/>
    <property type="match status" value="1"/>
</dbReference>
<evidence type="ECO:0000256" key="12">
    <source>
        <dbReference type="RuleBase" id="RU366053"/>
    </source>
</evidence>
<evidence type="ECO:0000313" key="15">
    <source>
        <dbReference type="Proteomes" id="UP000031512"/>
    </source>
</evidence>
<evidence type="ECO:0000256" key="8">
    <source>
        <dbReference type="ARBA" id="ARBA00023034"/>
    </source>
</evidence>
<dbReference type="KEGG" id="beq:BEWA_052080"/>
<gene>
    <name evidence="14" type="ORF">BEWA_052080</name>
</gene>
<comment type="subcellular location">
    <subcellularLocation>
        <location evidence="12">Cytoplasm</location>
    </subcellularLocation>
    <subcellularLocation>
        <location evidence="1 12">Golgi apparatus membrane</location>
        <topology evidence="1 12">Peripheral membrane protein</topology>
        <orientation evidence="1 12">Cytoplasmic side</orientation>
    </subcellularLocation>
    <subcellularLocation>
        <location evidence="12">Cytoplasmic vesicle</location>
        <location evidence="12">COPI-coated vesicle membrane</location>
        <topology evidence="12">Peripheral membrane protein</topology>
        <orientation evidence="12">Cytoplasmic side</orientation>
    </subcellularLocation>
</comment>
<evidence type="ECO:0000259" key="13">
    <source>
        <dbReference type="Pfam" id="PF01217"/>
    </source>
</evidence>
<comment type="function">
    <text evidence="11">The coatomer is a cytosolic protein complex that binds to dilysine motifs and reversibly associates with Golgi non-clathrin-coated vesicles, which further mediate biosynthetic protein transport from the ER, via the Golgi up to the trans Golgi network. Coatomer complex is required for budding from Golgi membranes, and is essential for the retrograde Golgi-to-ER transport of dilysine-tagged proteins. The zeta subunit may be involved in regulating the coat assembly and, hence, the rate of biosynthetic protein transport due to its association-dissociation properties with the coatomer complex.</text>
</comment>
<comment type="subunit">
    <text evidence="3 12">Oligomeric complex that consists of at least the alpha, beta, beta', gamma, delta, epsilon and zeta subunits.</text>
</comment>
<feature type="domain" description="AP complex mu/sigma subunit" evidence="13">
    <location>
        <begin position="9"/>
        <end position="157"/>
    </location>
</feature>
<evidence type="ECO:0000256" key="1">
    <source>
        <dbReference type="ARBA" id="ARBA00004255"/>
    </source>
</evidence>
<dbReference type="VEuPathDB" id="PiroplasmaDB:BEWA_052080"/>
<evidence type="ECO:0000256" key="3">
    <source>
        <dbReference type="ARBA" id="ARBA00011775"/>
    </source>
</evidence>
<keyword evidence="5 12" id="KW-0963">Cytoplasm</keyword>
<dbReference type="GO" id="GO:0006890">
    <property type="term" value="P:retrograde vesicle-mediated transport, Golgi to endoplasmic reticulum"/>
    <property type="evidence" value="ECO:0007669"/>
    <property type="project" value="UniProtKB-UniRule"/>
</dbReference>
<dbReference type="GO" id="GO:0000139">
    <property type="term" value="C:Golgi membrane"/>
    <property type="evidence" value="ECO:0007669"/>
    <property type="project" value="UniProtKB-SubCell"/>
</dbReference>
<evidence type="ECO:0000256" key="10">
    <source>
        <dbReference type="ARBA" id="ARBA00023329"/>
    </source>
</evidence>
<evidence type="ECO:0000256" key="5">
    <source>
        <dbReference type="ARBA" id="ARBA00022490"/>
    </source>
</evidence>
<evidence type="ECO:0000256" key="7">
    <source>
        <dbReference type="ARBA" id="ARBA00022927"/>
    </source>
</evidence>
<dbReference type="RefSeq" id="XP_004832606.1">
    <property type="nucleotide sequence ID" value="XM_004832549.1"/>
</dbReference>
<dbReference type="GO" id="GO:0006891">
    <property type="term" value="P:intra-Golgi vesicle-mediated transport"/>
    <property type="evidence" value="ECO:0007669"/>
    <property type="project" value="TreeGrafter"/>
</dbReference>
<proteinExistence type="inferred from homology"/>
<dbReference type="Proteomes" id="UP000031512">
    <property type="component" value="Unassembled WGS sequence"/>
</dbReference>
<dbReference type="GeneID" id="15802761"/>
<dbReference type="PANTHER" id="PTHR11043:SF0">
    <property type="entry name" value="COATOMER SUBUNIT ZETA"/>
    <property type="match status" value="1"/>
</dbReference>
<keyword evidence="6 12" id="KW-0931">ER-Golgi transport</keyword>
<evidence type="ECO:0000256" key="4">
    <source>
        <dbReference type="ARBA" id="ARBA00022448"/>
    </source>
</evidence>
<organism evidence="14 15">
    <name type="scientific">Theileria equi strain WA</name>
    <dbReference type="NCBI Taxonomy" id="1537102"/>
    <lineage>
        <taxon>Eukaryota</taxon>
        <taxon>Sar</taxon>
        <taxon>Alveolata</taxon>
        <taxon>Apicomplexa</taxon>
        <taxon>Aconoidasida</taxon>
        <taxon>Piroplasmida</taxon>
        <taxon>Theileriidae</taxon>
        <taxon>Theileria</taxon>
    </lineage>
</organism>
<evidence type="ECO:0000256" key="11">
    <source>
        <dbReference type="ARBA" id="ARBA00045555"/>
    </source>
</evidence>
<dbReference type="AlphaFoldDB" id="L1LCZ4"/>
<dbReference type="STRING" id="1537102.L1LCZ4"/>
<keyword evidence="4 12" id="KW-0813">Transport</keyword>